<comment type="caution">
    <text evidence="5">The sequence shown here is derived from an EMBL/GenBank/DDBJ whole genome shotgun (WGS) entry which is preliminary data.</text>
</comment>
<keyword evidence="3 5" id="KW-0378">Hydrolase</keyword>
<evidence type="ECO:0000256" key="4">
    <source>
        <dbReference type="ARBA" id="ARBA00023157"/>
    </source>
</evidence>
<sequence>MDAPTFPRRGGGSSFAESSRSRIAIDDGVLASRSLLVLDLAVDDHTTRRRRPFSIATSWFETWLLRDTEWDWTNLMFEEYARLSKKGVEEFAHVAVDDPDLSGLRDSGGELLFSHGSDDQAISSQGSRQCFDRVLEQIGGVSATNEFARFFLCPGDGHSARIQEGFVST</sequence>
<gene>
    <name evidence="5" type="ORF">O4328_20815</name>
</gene>
<dbReference type="RefSeq" id="WP_133987558.1">
    <property type="nucleotide sequence ID" value="NZ_JAPWIS010000010.1"/>
</dbReference>
<protein>
    <submittedName>
        <fullName evidence="5">Tannase/feruloyl esterase family alpha/beta hydrolase</fullName>
    </submittedName>
</protein>
<proteinExistence type="predicted"/>
<evidence type="ECO:0000256" key="2">
    <source>
        <dbReference type="ARBA" id="ARBA00022729"/>
    </source>
</evidence>
<evidence type="ECO:0000256" key="1">
    <source>
        <dbReference type="ARBA" id="ARBA00022487"/>
    </source>
</evidence>
<organism evidence="5 6">
    <name type="scientific">Rhodococcus opacus</name>
    <name type="common">Nocardia opaca</name>
    <dbReference type="NCBI Taxonomy" id="37919"/>
    <lineage>
        <taxon>Bacteria</taxon>
        <taxon>Bacillati</taxon>
        <taxon>Actinomycetota</taxon>
        <taxon>Actinomycetes</taxon>
        <taxon>Mycobacteriales</taxon>
        <taxon>Nocardiaceae</taxon>
        <taxon>Rhodococcus</taxon>
    </lineage>
</organism>
<evidence type="ECO:0000313" key="5">
    <source>
        <dbReference type="EMBL" id="MCZ4586099.1"/>
    </source>
</evidence>
<dbReference type="EMBL" id="JAPWIS010000010">
    <property type="protein sequence ID" value="MCZ4586099.1"/>
    <property type="molecule type" value="Genomic_DNA"/>
</dbReference>
<dbReference type="InterPro" id="IPR011118">
    <property type="entry name" value="Tannase/feruloyl_esterase"/>
</dbReference>
<accession>A0ABT4NFD4</accession>
<dbReference type="GO" id="GO:0016787">
    <property type="term" value="F:hydrolase activity"/>
    <property type="evidence" value="ECO:0007669"/>
    <property type="project" value="UniProtKB-KW"/>
</dbReference>
<name>A0ABT4NFD4_RHOOP</name>
<dbReference type="PANTHER" id="PTHR33938">
    <property type="entry name" value="FERULOYL ESTERASE B-RELATED"/>
    <property type="match status" value="1"/>
</dbReference>
<keyword evidence="1" id="KW-0719">Serine esterase</keyword>
<keyword evidence="6" id="KW-1185">Reference proteome</keyword>
<keyword evidence="4" id="KW-1015">Disulfide bond</keyword>
<dbReference type="Pfam" id="PF07519">
    <property type="entry name" value="Tannase"/>
    <property type="match status" value="1"/>
</dbReference>
<dbReference type="PANTHER" id="PTHR33938:SF15">
    <property type="entry name" value="FERULOYL ESTERASE B-RELATED"/>
    <property type="match status" value="1"/>
</dbReference>
<reference evidence="5" key="1">
    <citation type="submission" date="2022-12" db="EMBL/GenBank/DDBJ databases">
        <authorList>
            <person name="Krivoruchko A.V."/>
            <person name="Elkin A."/>
        </authorList>
    </citation>
    <scope>NUCLEOTIDE SEQUENCE</scope>
    <source>
        <strain evidence="5">IEGM 249</strain>
    </source>
</reference>
<evidence type="ECO:0000313" key="6">
    <source>
        <dbReference type="Proteomes" id="UP001066327"/>
    </source>
</evidence>
<evidence type="ECO:0000256" key="3">
    <source>
        <dbReference type="ARBA" id="ARBA00022801"/>
    </source>
</evidence>
<keyword evidence="2" id="KW-0732">Signal</keyword>
<dbReference type="Proteomes" id="UP001066327">
    <property type="component" value="Unassembled WGS sequence"/>
</dbReference>